<dbReference type="AlphaFoldDB" id="A0A426YCZ9"/>
<name>A0A426YCZ9_ENSVE</name>
<feature type="non-terminal residue" evidence="1">
    <location>
        <position position="1"/>
    </location>
</feature>
<proteinExistence type="predicted"/>
<evidence type="ECO:0000313" key="2">
    <source>
        <dbReference type="Proteomes" id="UP000287651"/>
    </source>
</evidence>
<sequence>WRTATNGTSTGRRPSPPQELILLHQCDVRREEAGGAIVRRSRRSGDDVRRVTHPPRLLPLLLAEPSMPSPLGFGVSSVVTTKEF</sequence>
<reference evidence="1 2" key="1">
    <citation type="journal article" date="2014" name="Agronomy (Basel)">
        <title>A Draft Genome Sequence for Ensete ventricosum, the Drought-Tolerant Tree Against Hunger.</title>
        <authorList>
            <person name="Harrison J."/>
            <person name="Moore K.A."/>
            <person name="Paszkiewicz K."/>
            <person name="Jones T."/>
            <person name="Grant M."/>
            <person name="Ambacheew D."/>
            <person name="Muzemil S."/>
            <person name="Studholme D.J."/>
        </authorList>
    </citation>
    <scope>NUCLEOTIDE SEQUENCE [LARGE SCALE GENOMIC DNA]</scope>
</reference>
<organism evidence="1 2">
    <name type="scientific">Ensete ventricosum</name>
    <name type="common">Abyssinian banana</name>
    <name type="synonym">Musa ensete</name>
    <dbReference type="NCBI Taxonomy" id="4639"/>
    <lineage>
        <taxon>Eukaryota</taxon>
        <taxon>Viridiplantae</taxon>
        <taxon>Streptophyta</taxon>
        <taxon>Embryophyta</taxon>
        <taxon>Tracheophyta</taxon>
        <taxon>Spermatophyta</taxon>
        <taxon>Magnoliopsida</taxon>
        <taxon>Liliopsida</taxon>
        <taxon>Zingiberales</taxon>
        <taxon>Musaceae</taxon>
        <taxon>Ensete</taxon>
    </lineage>
</organism>
<accession>A0A426YCZ9</accession>
<evidence type="ECO:0000313" key="1">
    <source>
        <dbReference type="EMBL" id="RRT49605.1"/>
    </source>
</evidence>
<protein>
    <submittedName>
        <fullName evidence="1">Uncharacterized protein</fullName>
    </submittedName>
</protein>
<dbReference type="EMBL" id="AMZH03013241">
    <property type="protein sequence ID" value="RRT49605.1"/>
    <property type="molecule type" value="Genomic_DNA"/>
</dbReference>
<comment type="caution">
    <text evidence="1">The sequence shown here is derived from an EMBL/GenBank/DDBJ whole genome shotgun (WGS) entry which is preliminary data.</text>
</comment>
<dbReference type="Proteomes" id="UP000287651">
    <property type="component" value="Unassembled WGS sequence"/>
</dbReference>
<gene>
    <name evidence="1" type="ORF">B296_00033732</name>
</gene>